<dbReference type="SUPFAM" id="SSF57959">
    <property type="entry name" value="Leucine zipper domain"/>
    <property type="match status" value="1"/>
</dbReference>
<dbReference type="InterPro" id="IPR018287">
    <property type="entry name" value="Hap4_TF_heteromerisation"/>
</dbReference>
<dbReference type="InterPro" id="IPR050936">
    <property type="entry name" value="AP-1-like"/>
</dbReference>
<comment type="caution">
    <text evidence="5">The sequence shown here is derived from an EMBL/GenBank/DDBJ whole genome shotgun (WGS) entry which is preliminary data.</text>
</comment>
<feature type="compositionally biased region" description="Pro residues" evidence="3">
    <location>
        <begin position="10"/>
        <end position="21"/>
    </location>
</feature>
<dbReference type="PANTHER" id="PTHR40621:SF7">
    <property type="entry name" value="BZIP DOMAIN-CONTAINING PROTEIN"/>
    <property type="match status" value="1"/>
</dbReference>
<evidence type="ECO:0000313" key="6">
    <source>
        <dbReference type="Proteomes" id="UP000053558"/>
    </source>
</evidence>
<dbReference type="Proteomes" id="UP000053558">
    <property type="component" value="Unassembled WGS sequence"/>
</dbReference>
<dbReference type="PROSITE" id="PS00036">
    <property type="entry name" value="BZIP_BASIC"/>
    <property type="match status" value="1"/>
</dbReference>
<dbReference type="GO" id="GO:0090575">
    <property type="term" value="C:RNA polymerase II transcription regulator complex"/>
    <property type="evidence" value="ECO:0007669"/>
    <property type="project" value="TreeGrafter"/>
</dbReference>
<dbReference type="OrthoDB" id="5374328at2759"/>
<dbReference type="KEGG" id="cput:CONPUDRAFT_161328"/>
<feature type="domain" description="BZIP" evidence="4">
    <location>
        <begin position="66"/>
        <end position="80"/>
    </location>
</feature>
<keyword evidence="2" id="KW-0539">Nucleus</keyword>
<dbReference type="OMA" id="MEIDFTA"/>
<dbReference type="GO" id="GO:0000976">
    <property type="term" value="F:transcription cis-regulatory region binding"/>
    <property type="evidence" value="ECO:0007669"/>
    <property type="project" value="InterPro"/>
</dbReference>
<evidence type="ECO:0000256" key="3">
    <source>
        <dbReference type="SAM" id="MobiDB-lite"/>
    </source>
</evidence>
<dbReference type="GO" id="GO:0001228">
    <property type="term" value="F:DNA-binding transcription activator activity, RNA polymerase II-specific"/>
    <property type="evidence" value="ECO:0007669"/>
    <property type="project" value="TreeGrafter"/>
</dbReference>
<dbReference type="GeneID" id="19204520"/>
<sequence length="540" mass="59419">MSLLNMVPIGPSPLPQEPSTPPSSLWATASKEWVIPAKPKPGRKPKKEASASPSEVKEGEDGEAGRRVQNRAAQRAFRERKQTQLAELQARIQQYEQGEIEKNVALQNVAKKMKEENEELRRENQALKEKLASLEQEREIGLFNSPVKKRSVDEDALSSQQMSDSKKRARFTAEPPDTPIDPSIAPYTPSDTSMLSPIDPSGSLYPRAHPQHTTYNSTSANMTSMLDFPSDQSQAIEMDVQDSMESARCVLCNPAQPCVCMSIQSTEAQHSSSHAHQPQAVIEQHQMSFNSQPTEYSILDNLPAYQEPVPLRRRAPAGQSSRPVFPVSPVQQDSIAQEMTAQCSGDPSNCMACADDQFGQAFCQAIGQSVSQEALCSDCPRLNSQADAVVVGDCCGNINRCGSCGIAPMLSSSSHAPRLSDTIPTNDAWRQIKSHPNVDFTDLSLLAEVVARRSQCPGSRVITEPTQYQPPSHYGQDAVELTQFGDPGHSYVRKPDRAESPPRLVPQKVLIECGRRRMREVNMDGVREALRLLDAKFGQS</sequence>
<reference evidence="6" key="1">
    <citation type="journal article" date="2012" name="Science">
        <title>The Paleozoic origin of enzymatic lignin decomposition reconstructed from 31 fungal genomes.</title>
        <authorList>
            <person name="Floudas D."/>
            <person name="Binder M."/>
            <person name="Riley R."/>
            <person name="Barry K."/>
            <person name="Blanchette R.A."/>
            <person name="Henrissat B."/>
            <person name="Martinez A.T."/>
            <person name="Otillar R."/>
            <person name="Spatafora J.W."/>
            <person name="Yadav J.S."/>
            <person name="Aerts A."/>
            <person name="Benoit I."/>
            <person name="Boyd A."/>
            <person name="Carlson A."/>
            <person name="Copeland A."/>
            <person name="Coutinho P.M."/>
            <person name="de Vries R.P."/>
            <person name="Ferreira P."/>
            <person name="Findley K."/>
            <person name="Foster B."/>
            <person name="Gaskell J."/>
            <person name="Glotzer D."/>
            <person name="Gorecki P."/>
            <person name="Heitman J."/>
            <person name="Hesse C."/>
            <person name="Hori C."/>
            <person name="Igarashi K."/>
            <person name="Jurgens J.A."/>
            <person name="Kallen N."/>
            <person name="Kersten P."/>
            <person name="Kohler A."/>
            <person name="Kuees U."/>
            <person name="Kumar T.K.A."/>
            <person name="Kuo A."/>
            <person name="LaButti K."/>
            <person name="Larrondo L.F."/>
            <person name="Lindquist E."/>
            <person name="Ling A."/>
            <person name="Lombard V."/>
            <person name="Lucas S."/>
            <person name="Lundell T."/>
            <person name="Martin R."/>
            <person name="McLaughlin D.J."/>
            <person name="Morgenstern I."/>
            <person name="Morin E."/>
            <person name="Murat C."/>
            <person name="Nagy L.G."/>
            <person name="Nolan M."/>
            <person name="Ohm R.A."/>
            <person name="Patyshakuliyeva A."/>
            <person name="Rokas A."/>
            <person name="Ruiz-Duenas F.J."/>
            <person name="Sabat G."/>
            <person name="Salamov A."/>
            <person name="Samejima M."/>
            <person name="Schmutz J."/>
            <person name="Slot J.C."/>
            <person name="St John F."/>
            <person name="Stenlid J."/>
            <person name="Sun H."/>
            <person name="Sun S."/>
            <person name="Syed K."/>
            <person name="Tsang A."/>
            <person name="Wiebenga A."/>
            <person name="Young D."/>
            <person name="Pisabarro A."/>
            <person name="Eastwood D.C."/>
            <person name="Martin F."/>
            <person name="Cullen D."/>
            <person name="Grigoriev I.V."/>
            <person name="Hibbett D.S."/>
        </authorList>
    </citation>
    <scope>NUCLEOTIDE SEQUENCE [LARGE SCALE GENOMIC DNA]</scope>
    <source>
        <strain evidence="6">RWD-64-598 SS2</strain>
    </source>
</reference>
<keyword evidence="6" id="KW-1185">Reference proteome</keyword>
<dbReference type="Pfam" id="PF10297">
    <property type="entry name" value="Hap4_Hap_bind"/>
    <property type="match status" value="1"/>
</dbReference>
<evidence type="ECO:0000259" key="4">
    <source>
        <dbReference type="PROSITE" id="PS00036"/>
    </source>
</evidence>
<dbReference type="EMBL" id="JH711573">
    <property type="protein sequence ID" value="EIW86613.1"/>
    <property type="molecule type" value="Genomic_DNA"/>
</dbReference>
<gene>
    <name evidence="5" type="ORF">CONPUDRAFT_161328</name>
</gene>
<dbReference type="CDD" id="cd14688">
    <property type="entry name" value="bZIP_YAP"/>
    <property type="match status" value="1"/>
</dbReference>
<evidence type="ECO:0000313" key="5">
    <source>
        <dbReference type="EMBL" id="EIW86613.1"/>
    </source>
</evidence>
<organism evidence="5 6">
    <name type="scientific">Coniophora puteana (strain RWD-64-598)</name>
    <name type="common">Brown rot fungus</name>
    <dbReference type="NCBI Taxonomy" id="741705"/>
    <lineage>
        <taxon>Eukaryota</taxon>
        <taxon>Fungi</taxon>
        <taxon>Dikarya</taxon>
        <taxon>Basidiomycota</taxon>
        <taxon>Agaricomycotina</taxon>
        <taxon>Agaricomycetes</taxon>
        <taxon>Agaricomycetidae</taxon>
        <taxon>Boletales</taxon>
        <taxon>Coniophorineae</taxon>
        <taxon>Coniophoraceae</taxon>
        <taxon>Coniophora</taxon>
    </lineage>
</organism>
<dbReference type="AlphaFoldDB" id="A0A5M3N5E9"/>
<evidence type="ECO:0000256" key="1">
    <source>
        <dbReference type="ARBA" id="ARBA00004123"/>
    </source>
</evidence>
<dbReference type="SMART" id="SM00338">
    <property type="entry name" value="BRLZ"/>
    <property type="match status" value="1"/>
</dbReference>
<feature type="compositionally biased region" description="Basic and acidic residues" evidence="3">
    <location>
        <begin position="55"/>
        <end position="66"/>
    </location>
</feature>
<dbReference type="InterPro" id="IPR046347">
    <property type="entry name" value="bZIP_sf"/>
</dbReference>
<dbReference type="PANTHER" id="PTHR40621">
    <property type="entry name" value="TRANSCRIPTION FACTOR KAPC-RELATED"/>
    <property type="match status" value="1"/>
</dbReference>
<proteinExistence type="predicted"/>
<name>A0A5M3N5E9_CONPW</name>
<dbReference type="InterPro" id="IPR004827">
    <property type="entry name" value="bZIP"/>
</dbReference>
<accession>A0A5M3N5E9</accession>
<feature type="region of interest" description="Disordered" evidence="3">
    <location>
        <begin position="1"/>
        <end position="82"/>
    </location>
</feature>
<feature type="region of interest" description="Disordered" evidence="3">
    <location>
        <begin position="150"/>
        <end position="184"/>
    </location>
</feature>
<protein>
    <recommendedName>
        <fullName evidence="4">BZIP domain-containing protein</fullName>
    </recommendedName>
</protein>
<evidence type="ECO:0000256" key="2">
    <source>
        <dbReference type="ARBA" id="ARBA00023242"/>
    </source>
</evidence>
<dbReference type="Gene3D" id="1.20.5.170">
    <property type="match status" value="1"/>
</dbReference>
<comment type="subcellular location">
    <subcellularLocation>
        <location evidence="1">Nucleus</location>
    </subcellularLocation>
</comment>
<dbReference type="RefSeq" id="XP_007763367.1">
    <property type="nucleotide sequence ID" value="XM_007765177.1"/>
</dbReference>